<organism evidence="1 2">
    <name type="scientific">Pseudokineococcus lusitanus</name>
    <dbReference type="NCBI Taxonomy" id="763993"/>
    <lineage>
        <taxon>Bacteria</taxon>
        <taxon>Bacillati</taxon>
        <taxon>Actinomycetota</taxon>
        <taxon>Actinomycetes</taxon>
        <taxon>Kineosporiales</taxon>
        <taxon>Kineosporiaceae</taxon>
        <taxon>Pseudokineococcus</taxon>
    </lineage>
</organism>
<dbReference type="Proteomes" id="UP000276232">
    <property type="component" value="Unassembled WGS sequence"/>
</dbReference>
<evidence type="ECO:0000313" key="1">
    <source>
        <dbReference type="EMBL" id="ROP34567.1"/>
    </source>
</evidence>
<gene>
    <name evidence="1" type="ORF">EDC03_2381</name>
</gene>
<reference evidence="1 2" key="1">
    <citation type="journal article" date="2015" name="Stand. Genomic Sci.">
        <title>Genomic Encyclopedia of Bacterial and Archaeal Type Strains, Phase III: the genomes of soil and plant-associated and newly described type strains.</title>
        <authorList>
            <person name="Whitman W.B."/>
            <person name="Woyke T."/>
            <person name="Klenk H.P."/>
            <person name="Zhou Y."/>
            <person name="Lilburn T.G."/>
            <person name="Beck B.J."/>
            <person name="De Vos P."/>
            <person name="Vandamme P."/>
            <person name="Eisen J.A."/>
            <person name="Garrity G."/>
            <person name="Hugenholtz P."/>
            <person name="Kyrpides N.C."/>
        </authorList>
    </citation>
    <scope>NUCLEOTIDE SEQUENCE [LARGE SCALE GENOMIC DNA]</scope>
    <source>
        <strain evidence="1 2">CECT 7306</strain>
    </source>
</reference>
<name>A0A3N1GWG2_9ACTN</name>
<protein>
    <submittedName>
        <fullName evidence="1">Uncharacterized protein</fullName>
    </submittedName>
</protein>
<accession>A0A3N1GWG2</accession>
<comment type="caution">
    <text evidence="1">The sequence shown here is derived from an EMBL/GenBank/DDBJ whole genome shotgun (WGS) entry which is preliminary data.</text>
</comment>
<sequence length="102" mass="11595">MTITTPSTDRFAAWQEDADVDPTAADDGGPAWFVRMTVVRLLDDEREEEHVEDLFGLVDGGGRFHHDVADVALEDAGGTWRRTGRWTFDRRHQQWRAPVSRG</sequence>
<evidence type="ECO:0000313" key="2">
    <source>
        <dbReference type="Proteomes" id="UP000276232"/>
    </source>
</evidence>
<dbReference type="AlphaFoldDB" id="A0A3N1GWG2"/>
<keyword evidence="2" id="KW-1185">Reference proteome</keyword>
<dbReference type="EMBL" id="RJKN01000006">
    <property type="protein sequence ID" value="ROP34567.1"/>
    <property type="molecule type" value="Genomic_DNA"/>
</dbReference>
<proteinExistence type="predicted"/>
<dbReference type="RefSeq" id="WP_123380472.1">
    <property type="nucleotide sequence ID" value="NZ_RJKN01000006.1"/>
</dbReference>
<dbReference type="InParanoid" id="A0A3N1GWG2"/>